<dbReference type="AlphaFoldDB" id="A0A832A206"/>
<organism evidence="1">
    <name type="scientific">Desulfacinum infernum</name>
    <dbReference type="NCBI Taxonomy" id="35837"/>
    <lineage>
        <taxon>Bacteria</taxon>
        <taxon>Pseudomonadati</taxon>
        <taxon>Thermodesulfobacteriota</taxon>
        <taxon>Syntrophobacteria</taxon>
        <taxon>Syntrophobacterales</taxon>
        <taxon>Syntrophobacteraceae</taxon>
        <taxon>Desulfacinum</taxon>
    </lineage>
</organism>
<accession>A0A832A206</accession>
<gene>
    <name evidence="1" type="ORF">ENS06_10460</name>
</gene>
<comment type="caution">
    <text evidence="1">The sequence shown here is derived from an EMBL/GenBank/DDBJ whole genome shotgun (WGS) entry which is preliminary data.</text>
</comment>
<proteinExistence type="predicted"/>
<dbReference type="EMBL" id="DSTK01000032">
    <property type="protein sequence ID" value="HFK97725.1"/>
    <property type="molecule type" value="Genomic_DNA"/>
</dbReference>
<reference evidence="1" key="1">
    <citation type="journal article" date="2020" name="mSystems">
        <title>Genome- and Community-Level Interaction Insights into Carbon Utilization and Element Cycling Functions of Hydrothermarchaeota in Hydrothermal Sediment.</title>
        <authorList>
            <person name="Zhou Z."/>
            <person name="Liu Y."/>
            <person name="Xu W."/>
            <person name="Pan J."/>
            <person name="Luo Z.H."/>
            <person name="Li M."/>
        </authorList>
    </citation>
    <scope>NUCLEOTIDE SEQUENCE [LARGE SCALE GENOMIC DNA]</scope>
    <source>
        <strain evidence="1">SpSt-456</strain>
    </source>
</reference>
<evidence type="ECO:0000313" key="1">
    <source>
        <dbReference type="EMBL" id="HFK97725.1"/>
    </source>
</evidence>
<protein>
    <submittedName>
        <fullName evidence="1">Uncharacterized protein</fullName>
    </submittedName>
</protein>
<sequence>MSSLKREFRENRELFPENRRFGRPIVGFSCWALGYLDPKGVQIGCLLHPARHGGQDLRYLTGYREKCARESCLQAKHFERLSPHAQSFWLGITEGLGSFYYSSRRANPLFHLLLWGPAVLEKLAARGRTQSLPVTELVHHYPFLVHERWNPRGHRFLMETIFNECREALGWDSQRIEEAAQRLHEAVCREIARVGEGLFRPPLLYVHRIGLSAAFADYLRGIHGIFRANSRGLFHIKDRTLRWVRRGAITGDSPGDPPFS</sequence>
<name>A0A832A206_9BACT</name>